<dbReference type="GO" id="GO:0005737">
    <property type="term" value="C:cytoplasm"/>
    <property type="evidence" value="ECO:0007669"/>
    <property type="project" value="UniProtKB-ARBA"/>
</dbReference>
<dbReference type="SMART" id="SM00388">
    <property type="entry name" value="HisKA"/>
    <property type="match status" value="1"/>
</dbReference>
<sequence length="908" mass="97611">MTDLRPDPDALLARVQAEAARACRGRLKIFFGAAAGVGKTCAMLEAGRARLQAGVDVLVGVVETHGRSETALLAATLPRLPVKRIPYRGTVLLEFDLDAALARHPALILVDELAHANAPGSRHLKRWQDVHELLAAGIDVYTTLNVQHLESLNDVVGGITGIRVAETLPDWVFDEADDVELIDLPVDELLARLSAGKVYLPEQAARASQHFFRKGNLIALRELALRRTADRVDAQMRDYRDHAAIRDVWAVNEGVLVALLDVAEAERLVRAGKRLAERLKAAWHVVSVETPSTRRTAHRREALAAALRLAESLGAVVHTLAGIDPADELAGFARSHNIGRVVLAQAPRRWMPGRTLAERLAERADDIDLILLARRERGPAGLTALLAASRDYLGLSREAETRRRHISLGWAATIPAGVTLLAWPLRGVAEPINLIMLYLLAVVGVAYRYGPGAASLASVLSVAAFDFFFVPPHLTFAVSDTQYLFTFAVMLAVALTISHLTGNMRRQAREAGFRERRTGLLYSLVRSLAQAPSEDAVIRLAVRELAESFQAQAVVLLPDASGRLVYPAGASGHGSLHGADLGVAQWVFDRGERAGTGTATLPSSGALFVPLATPSARLGVLALSLNSGEALALPEEHRLLDTCATQLALALERVRLAEAGEQARLASESERLRNSLLTSISHDLRTPLAGIIGAASTLATRELAPDARAALAAGIETEAERMARLITSVLDMARLEAGAVRLSPEWLPLEEVFGAARHALASRLATHVFHVELPPGLPMVYADSRLLERVLVNLLDNALKYTPAGSTLTLSARLYPAYTDLVLEDDGPGLGSATPERLFDKFQRARPEGNEGGVGLGLAICRAIAEAHGGHIRAENRPEGGARFILTLPHPGLRPELDASANLPLGES</sequence>
<dbReference type="Pfam" id="PF02518">
    <property type="entry name" value="HATPase_c"/>
    <property type="match status" value="1"/>
</dbReference>
<proteinExistence type="predicted"/>
<dbReference type="InterPro" id="IPR003594">
    <property type="entry name" value="HATPase_dom"/>
</dbReference>
<keyword evidence="5" id="KW-0808">Transferase</keyword>
<dbReference type="STRING" id="375574.GCA_001418035_01410"/>
<dbReference type="CDD" id="cd00082">
    <property type="entry name" value="HisKA"/>
    <property type="match status" value="1"/>
</dbReference>
<dbReference type="GO" id="GO:0000155">
    <property type="term" value="F:phosphorelay sensor kinase activity"/>
    <property type="evidence" value="ECO:0007669"/>
    <property type="project" value="InterPro"/>
</dbReference>
<dbReference type="PRINTS" id="PR00344">
    <property type="entry name" value="BCTRLSENSOR"/>
</dbReference>
<feature type="domain" description="Histidine kinase" evidence="14">
    <location>
        <begin position="679"/>
        <end position="892"/>
    </location>
</feature>
<dbReference type="EMBL" id="CYHA01000003">
    <property type="protein sequence ID" value="CUA83189.1"/>
    <property type="molecule type" value="Genomic_DNA"/>
</dbReference>
<comment type="catalytic activity">
    <reaction evidence="1">
        <text>ATP + protein L-histidine = ADP + protein N-phospho-L-histidine.</text>
        <dbReference type="EC" id="2.7.13.3"/>
    </reaction>
</comment>
<keyword evidence="7" id="KW-0547">Nucleotide-binding</keyword>
<feature type="transmembrane region" description="Helical" evidence="13">
    <location>
        <begin position="482"/>
        <end position="500"/>
    </location>
</feature>
<dbReference type="Gene3D" id="3.40.50.300">
    <property type="entry name" value="P-loop containing nucleotide triphosphate hydrolases"/>
    <property type="match status" value="1"/>
</dbReference>
<evidence type="ECO:0000256" key="12">
    <source>
        <dbReference type="ARBA" id="ARBA00023136"/>
    </source>
</evidence>
<dbReference type="InterPro" id="IPR025201">
    <property type="entry name" value="KdpD_TM"/>
</dbReference>
<name>A0A0K6GX48_9NEIS</name>
<dbReference type="SMART" id="SM00387">
    <property type="entry name" value="HATPase_c"/>
    <property type="match status" value="1"/>
</dbReference>
<dbReference type="InterPro" id="IPR038318">
    <property type="entry name" value="KdpD_sf"/>
</dbReference>
<dbReference type="PANTHER" id="PTHR45569:SF1">
    <property type="entry name" value="SENSOR PROTEIN KDPD"/>
    <property type="match status" value="1"/>
</dbReference>
<gene>
    <name evidence="15" type="ORF">Ga0061063_1619</name>
</gene>
<dbReference type="SUPFAM" id="SSF55874">
    <property type="entry name" value="ATPase domain of HSP90 chaperone/DNA topoisomerase II/histidine kinase"/>
    <property type="match status" value="1"/>
</dbReference>
<dbReference type="Pfam" id="PF13492">
    <property type="entry name" value="GAF_3"/>
    <property type="match status" value="1"/>
</dbReference>
<keyword evidence="10 13" id="KW-1133">Transmembrane helix</keyword>
<dbReference type="InterPro" id="IPR027417">
    <property type="entry name" value="P-loop_NTPase"/>
</dbReference>
<keyword evidence="12 13" id="KW-0472">Membrane</keyword>
<dbReference type="Pfam" id="PF02702">
    <property type="entry name" value="KdpD"/>
    <property type="match status" value="1"/>
</dbReference>
<keyword evidence="11" id="KW-0902">Two-component regulatory system</keyword>
<keyword evidence="4" id="KW-0597">Phosphoprotein</keyword>
<comment type="subcellular location">
    <subcellularLocation>
        <location evidence="2">Membrane</location>
        <topology evidence="2">Multi-pass membrane protein</topology>
    </subcellularLocation>
</comment>
<feature type="transmembrane region" description="Helical" evidence="13">
    <location>
        <begin position="456"/>
        <end position="476"/>
    </location>
</feature>
<dbReference type="FunFam" id="3.40.50.300:FF:000483">
    <property type="entry name" value="Sensor histidine kinase KdpD"/>
    <property type="match status" value="1"/>
</dbReference>
<evidence type="ECO:0000256" key="10">
    <source>
        <dbReference type="ARBA" id="ARBA00022989"/>
    </source>
</evidence>
<feature type="transmembrane region" description="Helical" evidence="13">
    <location>
        <begin position="431"/>
        <end position="449"/>
    </location>
</feature>
<evidence type="ECO:0000256" key="2">
    <source>
        <dbReference type="ARBA" id="ARBA00004141"/>
    </source>
</evidence>
<evidence type="ECO:0000256" key="6">
    <source>
        <dbReference type="ARBA" id="ARBA00022692"/>
    </source>
</evidence>
<evidence type="ECO:0000256" key="1">
    <source>
        <dbReference type="ARBA" id="ARBA00000085"/>
    </source>
</evidence>
<evidence type="ECO:0000256" key="8">
    <source>
        <dbReference type="ARBA" id="ARBA00022777"/>
    </source>
</evidence>
<dbReference type="AlphaFoldDB" id="A0A0K6GX48"/>
<dbReference type="InterPro" id="IPR029016">
    <property type="entry name" value="GAF-like_dom_sf"/>
</dbReference>
<dbReference type="SUPFAM" id="SSF55781">
    <property type="entry name" value="GAF domain-like"/>
    <property type="match status" value="1"/>
</dbReference>
<dbReference type="OrthoDB" id="9806130at2"/>
<dbReference type="EC" id="2.7.13.3" evidence="3"/>
<dbReference type="Proteomes" id="UP000243535">
    <property type="component" value="Unassembled WGS sequence"/>
</dbReference>
<evidence type="ECO:0000313" key="16">
    <source>
        <dbReference type="Proteomes" id="UP000243535"/>
    </source>
</evidence>
<dbReference type="GO" id="GO:0005524">
    <property type="term" value="F:ATP binding"/>
    <property type="evidence" value="ECO:0007669"/>
    <property type="project" value="UniProtKB-KW"/>
</dbReference>
<dbReference type="Gene3D" id="1.20.120.620">
    <property type="entry name" value="Backbone structure of the membrane domain of e. Coli histidine kinase receptor kdpd"/>
    <property type="match status" value="1"/>
</dbReference>
<evidence type="ECO:0000256" key="9">
    <source>
        <dbReference type="ARBA" id="ARBA00022840"/>
    </source>
</evidence>
<evidence type="ECO:0000256" key="3">
    <source>
        <dbReference type="ARBA" id="ARBA00012438"/>
    </source>
</evidence>
<keyword evidence="8 15" id="KW-0418">Kinase</keyword>
<evidence type="ECO:0000256" key="11">
    <source>
        <dbReference type="ARBA" id="ARBA00023012"/>
    </source>
</evidence>
<reference evidence="16" key="1">
    <citation type="submission" date="2015-08" db="EMBL/GenBank/DDBJ databases">
        <authorList>
            <person name="Varghese N."/>
        </authorList>
    </citation>
    <scope>NUCLEOTIDE SEQUENCE [LARGE SCALE GENOMIC DNA]</scope>
    <source>
        <strain evidence="16">DSM 17901</strain>
    </source>
</reference>
<dbReference type="InterPro" id="IPR003852">
    <property type="entry name" value="Sig_transdc_His_kinase_KdpD_N"/>
</dbReference>
<dbReference type="InterPro" id="IPR036890">
    <property type="entry name" value="HATPase_C_sf"/>
</dbReference>
<keyword evidence="9" id="KW-0067">ATP-binding</keyword>
<dbReference type="SUPFAM" id="SSF52402">
    <property type="entry name" value="Adenine nucleotide alpha hydrolases-like"/>
    <property type="match status" value="1"/>
</dbReference>
<evidence type="ECO:0000256" key="7">
    <source>
        <dbReference type="ARBA" id="ARBA00022741"/>
    </source>
</evidence>
<dbReference type="Gene3D" id="3.30.450.40">
    <property type="match status" value="1"/>
</dbReference>
<dbReference type="InterPro" id="IPR003018">
    <property type="entry name" value="GAF"/>
</dbReference>
<evidence type="ECO:0000256" key="13">
    <source>
        <dbReference type="SAM" id="Phobius"/>
    </source>
</evidence>
<evidence type="ECO:0000313" key="15">
    <source>
        <dbReference type="EMBL" id="CUA83189.1"/>
    </source>
</evidence>
<dbReference type="PROSITE" id="PS50109">
    <property type="entry name" value="HIS_KIN"/>
    <property type="match status" value="1"/>
</dbReference>
<evidence type="ECO:0000256" key="4">
    <source>
        <dbReference type="ARBA" id="ARBA00022553"/>
    </source>
</evidence>
<dbReference type="Gene3D" id="1.10.287.130">
    <property type="match status" value="1"/>
</dbReference>
<dbReference type="InterPro" id="IPR036097">
    <property type="entry name" value="HisK_dim/P_sf"/>
</dbReference>
<dbReference type="PANTHER" id="PTHR45569">
    <property type="entry name" value="SENSOR PROTEIN KDPD"/>
    <property type="match status" value="1"/>
</dbReference>
<evidence type="ECO:0000259" key="14">
    <source>
        <dbReference type="PROSITE" id="PS50109"/>
    </source>
</evidence>
<dbReference type="GO" id="GO:0005886">
    <property type="term" value="C:plasma membrane"/>
    <property type="evidence" value="ECO:0007669"/>
    <property type="project" value="TreeGrafter"/>
</dbReference>
<dbReference type="InterPro" id="IPR003661">
    <property type="entry name" value="HisK_dim/P_dom"/>
</dbReference>
<dbReference type="InterPro" id="IPR005467">
    <property type="entry name" value="His_kinase_dom"/>
</dbReference>
<dbReference type="Pfam" id="PF00512">
    <property type="entry name" value="HisKA"/>
    <property type="match status" value="1"/>
</dbReference>
<dbReference type="InterPro" id="IPR052023">
    <property type="entry name" value="Histidine_kinase_KdpD"/>
</dbReference>
<dbReference type="Pfam" id="PF13493">
    <property type="entry name" value="DUF4118"/>
    <property type="match status" value="1"/>
</dbReference>
<accession>A0A0K6GX48</accession>
<dbReference type="InterPro" id="IPR004358">
    <property type="entry name" value="Sig_transdc_His_kin-like_C"/>
</dbReference>
<protein>
    <recommendedName>
        <fullName evidence="3">histidine kinase</fullName>
        <ecNumber evidence="3">2.7.13.3</ecNumber>
    </recommendedName>
</protein>
<keyword evidence="6 13" id="KW-0812">Transmembrane</keyword>
<organism evidence="15 16">
    <name type="scientific">Gulbenkiania indica</name>
    <dbReference type="NCBI Taxonomy" id="375574"/>
    <lineage>
        <taxon>Bacteria</taxon>
        <taxon>Pseudomonadati</taxon>
        <taxon>Pseudomonadota</taxon>
        <taxon>Betaproteobacteria</taxon>
        <taxon>Neisseriales</taxon>
        <taxon>Chromobacteriaceae</taxon>
        <taxon>Gulbenkiania</taxon>
    </lineage>
</organism>
<dbReference type="SUPFAM" id="SSF47384">
    <property type="entry name" value="Homodimeric domain of signal transducing histidine kinase"/>
    <property type="match status" value="1"/>
</dbReference>
<feature type="transmembrane region" description="Helical" evidence="13">
    <location>
        <begin position="406"/>
        <end position="425"/>
    </location>
</feature>
<keyword evidence="16" id="KW-1185">Reference proteome</keyword>
<dbReference type="Gene3D" id="3.30.565.10">
    <property type="entry name" value="Histidine kinase-like ATPase, C-terminal domain"/>
    <property type="match status" value="1"/>
</dbReference>
<dbReference type="CDD" id="cd00075">
    <property type="entry name" value="HATPase"/>
    <property type="match status" value="1"/>
</dbReference>
<evidence type="ECO:0000256" key="5">
    <source>
        <dbReference type="ARBA" id="ARBA00022679"/>
    </source>
</evidence>
<dbReference type="RefSeq" id="WP_055434037.1">
    <property type="nucleotide sequence ID" value="NZ_CYHA01000003.1"/>
</dbReference>